<proteinExistence type="predicted"/>
<evidence type="ECO:0000313" key="3">
    <source>
        <dbReference type="EMBL" id="POM72850.1"/>
    </source>
</evidence>
<evidence type="ECO:0000313" key="4">
    <source>
        <dbReference type="Proteomes" id="UP000237271"/>
    </source>
</evidence>
<feature type="chain" id="PRO_5015112995" evidence="1">
    <location>
        <begin position="27"/>
        <end position="277"/>
    </location>
</feature>
<dbReference type="EMBL" id="NCKW01005438">
    <property type="protein sequence ID" value="POM72850.1"/>
    <property type="molecule type" value="Genomic_DNA"/>
</dbReference>
<evidence type="ECO:0000256" key="1">
    <source>
        <dbReference type="SAM" id="SignalP"/>
    </source>
</evidence>
<keyword evidence="4" id="KW-1185">Reference proteome</keyword>
<sequence>MASFNLLRVLLLVAIVVSNAVWSIEAREAFVAADADIQPNRPQMLITGDSITEDGFDGGWVTLFQYQLSQSYDIIVRGLSGYNTRWWLKYVQPTLAKELKSGAFKPSVITVWLGSNDASLTNGSNPDMHVPLADYSKNLLEIVASFQAATPSAEVVMITPPHVNDVARAKLGPLDRSNAMTGKYARACVQAAAKAGVPVLDLYTHFNNMTEAKRNSYLEDGLHFSKAGHVVVDELLRALIRKDFPDVTKQIDVWQYPFAGKWRREDPYTGSNSSTVN</sequence>
<reference evidence="3 4" key="1">
    <citation type="journal article" date="2017" name="Genome Biol. Evol.">
        <title>Phytophthora megakarya and P. palmivora, closely related causal agents of cacao black pod rot, underwent increases in genome sizes and gene numbers by different mechanisms.</title>
        <authorList>
            <person name="Ali S.S."/>
            <person name="Shao J."/>
            <person name="Lary D.J."/>
            <person name="Kronmiller B."/>
            <person name="Shen D."/>
            <person name="Strem M.D."/>
            <person name="Amoako-Attah I."/>
            <person name="Akrofi A.Y."/>
            <person name="Begoude B.A."/>
            <person name="Ten Hoopen G.M."/>
            <person name="Coulibaly K."/>
            <person name="Kebe B.I."/>
            <person name="Melnick R.L."/>
            <person name="Guiltinan M.J."/>
            <person name="Tyler B.M."/>
            <person name="Meinhardt L.W."/>
            <person name="Bailey B.A."/>
        </authorList>
    </citation>
    <scope>NUCLEOTIDE SEQUENCE [LARGE SCALE GENOMIC DNA]</scope>
    <source>
        <strain evidence="4">sbr112.9</strain>
    </source>
</reference>
<gene>
    <name evidence="3" type="ORF">PHPALM_10376</name>
</gene>
<keyword evidence="1" id="KW-0732">Signal</keyword>
<dbReference type="InterPro" id="IPR013830">
    <property type="entry name" value="SGNH_hydro"/>
</dbReference>
<dbReference type="PANTHER" id="PTHR14209">
    <property type="entry name" value="ISOAMYL ACETATE-HYDROLYZING ESTERASE 1"/>
    <property type="match status" value="1"/>
</dbReference>
<dbReference type="InterPro" id="IPR036514">
    <property type="entry name" value="SGNH_hydro_sf"/>
</dbReference>
<dbReference type="CDD" id="cd01838">
    <property type="entry name" value="Isoamyl_acetate_hydrolase_like"/>
    <property type="match status" value="1"/>
</dbReference>
<protein>
    <submittedName>
        <fullName evidence="3">Isoamyl acetate-hydrolyzing esterase</fullName>
    </submittedName>
</protein>
<name>A0A2P4Y4W7_9STRA</name>
<dbReference type="Gene3D" id="3.40.50.1110">
    <property type="entry name" value="SGNH hydrolase"/>
    <property type="match status" value="1"/>
</dbReference>
<dbReference type="InterPro" id="IPR045136">
    <property type="entry name" value="Iah1-like"/>
</dbReference>
<feature type="domain" description="SGNH hydrolase-type esterase" evidence="2">
    <location>
        <begin position="48"/>
        <end position="229"/>
    </location>
</feature>
<dbReference type="Pfam" id="PF13472">
    <property type="entry name" value="Lipase_GDSL_2"/>
    <property type="match status" value="1"/>
</dbReference>
<dbReference type="AlphaFoldDB" id="A0A2P4Y4W7"/>
<comment type="caution">
    <text evidence="3">The sequence shown here is derived from an EMBL/GenBank/DDBJ whole genome shotgun (WGS) entry which is preliminary data.</text>
</comment>
<accession>A0A2P4Y4W7</accession>
<dbReference type="Proteomes" id="UP000237271">
    <property type="component" value="Unassembled WGS sequence"/>
</dbReference>
<dbReference type="OrthoDB" id="671439at2759"/>
<dbReference type="SUPFAM" id="SSF52266">
    <property type="entry name" value="SGNH hydrolase"/>
    <property type="match status" value="1"/>
</dbReference>
<evidence type="ECO:0000259" key="2">
    <source>
        <dbReference type="Pfam" id="PF13472"/>
    </source>
</evidence>
<feature type="signal peptide" evidence="1">
    <location>
        <begin position="1"/>
        <end position="26"/>
    </location>
</feature>
<organism evidence="3 4">
    <name type="scientific">Phytophthora palmivora</name>
    <dbReference type="NCBI Taxonomy" id="4796"/>
    <lineage>
        <taxon>Eukaryota</taxon>
        <taxon>Sar</taxon>
        <taxon>Stramenopiles</taxon>
        <taxon>Oomycota</taxon>
        <taxon>Peronosporomycetes</taxon>
        <taxon>Peronosporales</taxon>
        <taxon>Peronosporaceae</taxon>
        <taxon>Phytophthora</taxon>
    </lineage>
</organism>
<dbReference type="PANTHER" id="PTHR14209:SF19">
    <property type="entry name" value="ISOAMYL ACETATE-HYDROLYZING ESTERASE 1 HOMOLOG"/>
    <property type="match status" value="1"/>
</dbReference>